<dbReference type="AlphaFoldDB" id="A0A1M7SPV0"/>
<evidence type="ECO:0000313" key="4">
    <source>
        <dbReference type="EMBL" id="SHN60563.1"/>
    </source>
</evidence>
<evidence type="ECO:0000256" key="1">
    <source>
        <dbReference type="SAM" id="MobiDB-lite"/>
    </source>
</evidence>
<feature type="compositionally biased region" description="Basic and acidic residues" evidence="1">
    <location>
        <begin position="525"/>
        <end position="536"/>
    </location>
</feature>
<accession>A0A1M7SPV0</accession>
<dbReference type="Proteomes" id="UP000184097">
    <property type="component" value="Unassembled WGS sequence"/>
</dbReference>
<feature type="chain" id="PRO_5009929250" evidence="2">
    <location>
        <begin position="32"/>
        <end position="568"/>
    </location>
</feature>
<evidence type="ECO:0000259" key="3">
    <source>
        <dbReference type="Pfam" id="PF08308"/>
    </source>
</evidence>
<feature type="region of interest" description="Disordered" evidence="1">
    <location>
        <begin position="473"/>
        <end position="568"/>
    </location>
</feature>
<sequence length="568" mass="60291">MRSFGKCLKKSISVIVAAAMVMATASTTVYASSDSDKISISMIDKYDSADTAAIRAIDTEQKLIRFRNHATGKTYTLSYDNTSMMYDVRGTVLSPSLLEVGQIVDVKFLKSTKHITSLNVSAQAWTIDSTRDHDLVRGDGTARVKGESYKMDARTLIMADGEPALADNILATDKIKVCGIDKEIYSVVVTSGHGYVSLSSDIVEDQSLVGAWIELDNEVIYKISPNMLLSAPEGDYNLQILGNGANYKSEVSISRNQETVVDTSEITINKPKEGLVTFQIIPESAEVFVDGEKVLTGIPQSVKYGYHNLKIMADGYITQNRYLKVGTAKSVVNIELEKEDDGSEASTNSLSTSSGSVDNSTSKTSMGTSHGDVANSKKSAASVASTVSSNSSASSSVNQVIKGYYIYFDEPYGAEVYFDGSYIGVVPTSVPKISGNHEIILKQDGYQTKSYRVKIDKEEDNVKYEFPDLVKIEEQSSSSGNTSSSGSNGSTSSGNASTEASSEASTGASKESPTEASSESSTAEASDKASSKEHGAGTEGSTTAAGTGKTTKESEKAGDAASTASGED</sequence>
<gene>
    <name evidence="4" type="ORF">SAMN02745247_02208</name>
</gene>
<organism evidence="4 5">
    <name type="scientific">Butyrivibrio hungatei DSM 14810</name>
    <dbReference type="NCBI Taxonomy" id="1121132"/>
    <lineage>
        <taxon>Bacteria</taxon>
        <taxon>Bacillati</taxon>
        <taxon>Bacillota</taxon>
        <taxon>Clostridia</taxon>
        <taxon>Lachnospirales</taxon>
        <taxon>Lachnospiraceae</taxon>
        <taxon>Butyrivibrio</taxon>
    </lineage>
</organism>
<dbReference type="RefSeq" id="WP_072704060.1">
    <property type="nucleotide sequence ID" value="NZ_FRDH01000009.1"/>
</dbReference>
<dbReference type="Pfam" id="PF08308">
    <property type="entry name" value="PEGA"/>
    <property type="match status" value="1"/>
</dbReference>
<name>A0A1M7SPV0_9FIRM</name>
<evidence type="ECO:0000256" key="2">
    <source>
        <dbReference type="SAM" id="SignalP"/>
    </source>
</evidence>
<protein>
    <submittedName>
        <fullName evidence="4">PEGA domain-containing protein</fullName>
    </submittedName>
</protein>
<evidence type="ECO:0000313" key="5">
    <source>
        <dbReference type="Proteomes" id="UP000184097"/>
    </source>
</evidence>
<reference evidence="4 5" key="1">
    <citation type="submission" date="2016-12" db="EMBL/GenBank/DDBJ databases">
        <authorList>
            <person name="Song W.-J."/>
            <person name="Kurnit D.M."/>
        </authorList>
    </citation>
    <scope>NUCLEOTIDE SEQUENCE [LARGE SCALE GENOMIC DNA]</scope>
    <source>
        <strain evidence="4 5">DSM 14810</strain>
    </source>
</reference>
<keyword evidence="2" id="KW-0732">Signal</keyword>
<feature type="region of interest" description="Disordered" evidence="1">
    <location>
        <begin position="338"/>
        <end position="375"/>
    </location>
</feature>
<dbReference type="EMBL" id="FRDH01000009">
    <property type="protein sequence ID" value="SHN60563.1"/>
    <property type="molecule type" value="Genomic_DNA"/>
</dbReference>
<dbReference type="InterPro" id="IPR013229">
    <property type="entry name" value="PEGA"/>
</dbReference>
<feature type="signal peptide" evidence="2">
    <location>
        <begin position="1"/>
        <end position="31"/>
    </location>
</feature>
<feature type="compositionally biased region" description="Low complexity" evidence="1">
    <location>
        <begin position="476"/>
        <end position="524"/>
    </location>
</feature>
<feature type="domain" description="PEGA" evidence="3">
    <location>
        <begin position="410"/>
        <end position="461"/>
    </location>
</feature>
<feature type="compositionally biased region" description="Low complexity" evidence="1">
    <location>
        <begin position="539"/>
        <end position="549"/>
    </location>
</feature>
<proteinExistence type="predicted"/>
<feature type="compositionally biased region" description="Low complexity" evidence="1">
    <location>
        <begin position="344"/>
        <end position="365"/>
    </location>
</feature>